<dbReference type="STRING" id="936155.HFELIS_09720"/>
<dbReference type="eggNOG" id="COG0280">
    <property type="taxonomic scope" value="Bacteria"/>
</dbReference>
<name>E7ACM5_HELFC</name>
<dbReference type="PANTHER" id="PTHR43356:SF3">
    <property type="entry name" value="PHOSPHATE ACETYLTRANSFERASE"/>
    <property type="match status" value="1"/>
</dbReference>
<dbReference type="InterPro" id="IPR004614">
    <property type="entry name" value="P_AcTrfase"/>
</dbReference>
<dbReference type="NCBIfam" id="TIGR00651">
    <property type="entry name" value="pta"/>
    <property type="match status" value="1"/>
</dbReference>
<dbReference type="PANTHER" id="PTHR43356">
    <property type="entry name" value="PHOSPHATE ACETYLTRANSFERASE"/>
    <property type="match status" value="1"/>
</dbReference>
<dbReference type="Proteomes" id="UP000007934">
    <property type="component" value="Chromosome"/>
</dbReference>
<dbReference type="HOGENOM" id="CLU_019723_4_1_7"/>
<reference evidence="8 9" key="1">
    <citation type="journal article" date="2011" name="Genome Biol. Evol.">
        <title>Comparative whole genome sequence analysis of the carcinogenic bacterial model pathogen Helicobacter felis.</title>
        <authorList>
            <person name="Arnold I.C."/>
            <person name="Zigova Z."/>
            <person name="Holden M."/>
            <person name="Lawley T.D."/>
            <person name="Rad R."/>
            <person name="Dougan G."/>
            <person name="Falkow S."/>
            <person name="Bentley S.D."/>
            <person name="Muller A."/>
        </authorList>
    </citation>
    <scope>NUCLEOTIDE SEQUENCE [LARGE SCALE GENOMIC DNA]</scope>
    <source>
        <strain evidence="9">ATCC 49179 / CCUG 28539 / NCTC 12436 / CS1</strain>
    </source>
</reference>
<dbReference type="EC" id="2.3.1.8" evidence="2"/>
<keyword evidence="4" id="KW-0808">Transferase</keyword>
<protein>
    <recommendedName>
        <fullName evidence="3">Phosphate acetyltransferase</fullName>
        <ecNumber evidence="2">2.3.1.8</ecNumber>
    </recommendedName>
    <alternativeName>
        <fullName evidence="6">Phosphotransacetylase</fullName>
    </alternativeName>
</protein>
<gene>
    <name evidence="8" type="ordered locus">Hfelis_09720</name>
</gene>
<dbReference type="InterPro" id="IPR002505">
    <property type="entry name" value="PTA_PTB"/>
</dbReference>
<dbReference type="GO" id="GO:0008959">
    <property type="term" value="F:phosphate acetyltransferase activity"/>
    <property type="evidence" value="ECO:0007669"/>
    <property type="project" value="UniProtKB-EC"/>
</dbReference>
<proteinExistence type="predicted"/>
<evidence type="ECO:0000313" key="9">
    <source>
        <dbReference type="Proteomes" id="UP000007934"/>
    </source>
</evidence>
<dbReference type="NCBIfam" id="NF004167">
    <property type="entry name" value="PRK05632.1"/>
    <property type="match status" value="1"/>
</dbReference>
<dbReference type="SUPFAM" id="SSF53659">
    <property type="entry name" value="Isocitrate/Isopropylmalate dehydrogenase-like"/>
    <property type="match status" value="1"/>
</dbReference>
<dbReference type="Gene3D" id="3.40.50.10750">
    <property type="entry name" value="Isocitrate/Isopropylmalate dehydrogenase-like"/>
    <property type="match status" value="1"/>
</dbReference>
<evidence type="ECO:0000256" key="2">
    <source>
        <dbReference type="ARBA" id="ARBA00012707"/>
    </source>
</evidence>
<dbReference type="NCBIfam" id="NF007233">
    <property type="entry name" value="PRK09653.1"/>
    <property type="match status" value="1"/>
</dbReference>
<organism evidence="8 9">
    <name type="scientific">Helicobacter felis (strain ATCC 49179 / CCUG 28539 / NCTC 12436 / CS1)</name>
    <dbReference type="NCBI Taxonomy" id="936155"/>
    <lineage>
        <taxon>Bacteria</taxon>
        <taxon>Pseudomonadati</taxon>
        <taxon>Campylobacterota</taxon>
        <taxon>Epsilonproteobacteria</taxon>
        <taxon>Campylobacterales</taxon>
        <taxon>Helicobacteraceae</taxon>
        <taxon>Helicobacter</taxon>
    </lineage>
</organism>
<dbReference type="OrthoDB" id="9808984at2"/>
<comment type="pathway">
    <text evidence="1">Metabolic intermediate biosynthesis; acetyl-CoA biosynthesis; acetyl-CoA from acetate: step 2/2.</text>
</comment>
<evidence type="ECO:0000259" key="7">
    <source>
        <dbReference type="Pfam" id="PF01515"/>
    </source>
</evidence>
<keyword evidence="5" id="KW-0012">Acyltransferase</keyword>
<dbReference type="GeneID" id="36133995"/>
<dbReference type="Gene3D" id="3.40.50.10950">
    <property type="match status" value="1"/>
</dbReference>
<dbReference type="InterPro" id="IPR042113">
    <property type="entry name" value="P_AcTrfase_dom1"/>
</dbReference>
<evidence type="ECO:0000256" key="6">
    <source>
        <dbReference type="ARBA" id="ARBA00031108"/>
    </source>
</evidence>
<dbReference type="AlphaFoldDB" id="E7ACM5"/>
<dbReference type="EMBL" id="FQ670179">
    <property type="protein sequence ID" value="CBY83056.1"/>
    <property type="molecule type" value="Genomic_DNA"/>
</dbReference>
<dbReference type="RefSeq" id="WP_013469422.1">
    <property type="nucleotide sequence ID" value="NC_014810.2"/>
</dbReference>
<dbReference type="InterPro" id="IPR050500">
    <property type="entry name" value="Phos_Acetyltrans/Butyryltrans"/>
</dbReference>
<evidence type="ECO:0000256" key="4">
    <source>
        <dbReference type="ARBA" id="ARBA00022679"/>
    </source>
</evidence>
<keyword evidence="9" id="KW-1185">Reference proteome</keyword>
<dbReference type="InterPro" id="IPR042112">
    <property type="entry name" value="P_AcTrfase_dom2"/>
</dbReference>
<dbReference type="Pfam" id="PF01515">
    <property type="entry name" value="PTA_PTB"/>
    <property type="match status" value="1"/>
</dbReference>
<accession>E7ACM5</accession>
<sequence>MGQGILLIASAHLEEQLIKSLEIVLGAQKQSFKVVDANLGIALEDLVAKSEQNTFLTLLNAYQALDYEFVLLKGSVLAPLQALDPLFLHKYAQHLNLPVINALEGDAKACMRVHASFEHAGVANPITFAHASQNNLNYMIVDLQTSSDLKGPQLDSIYQVLNNTKSACLSPLRFQASLLKRAKNALKTIVLPESHDPRILQAAHIILQNQAAKLILLGKSEQVLENAQSLGLNLEGCQIIDPSTSEHLEDFANTLYALRQSKGLSLEEAHKLVKTSTYFATMLVYSGHADGMVSGATHTTADTVRPALQTIKLHPGVSLVSSVFFMCLDTQVLVFADCAINPNPTSEELAHIALSSARTAKSFGIEPRIAMLSYSTGTSGKGADVDKVTQAVEIARNLDETLVVDGPLQFDAAIDPATGAKKMPGSVVAGHANVFIFPDLDAGNIAYKAVQRTAKTLAIGPVLQGLKKPVNDLSRGCLVEDVINTIIITAIQAQG</sequence>
<dbReference type="KEGG" id="hfe:HFELIS_09720"/>
<feature type="domain" description="Phosphate acetyl/butaryl transferase" evidence="7">
    <location>
        <begin position="174"/>
        <end position="490"/>
    </location>
</feature>
<evidence type="ECO:0000256" key="3">
    <source>
        <dbReference type="ARBA" id="ARBA00021528"/>
    </source>
</evidence>
<evidence type="ECO:0000256" key="5">
    <source>
        <dbReference type="ARBA" id="ARBA00023315"/>
    </source>
</evidence>
<evidence type="ECO:0000313" key="8">
    <source>
        <dbReference type="EMBL" id="CBY83056.1"/>
    </source>
</evidence>
<evidence type="ECO:0000256" key="1">
    <source>
        <dbReference type="ARBA" id="ARBA00004989"/>
    </source>
</evidence>